<dbReference type="EMBL" id="JACGCI010000028">
    <property type="protein sequence ID" value="KAF6755978.1"/>
    <property type="molecule type" value="Genomic_DNA"/>
</dbReference>
<feature type="compositionally biased region" description="Polar residues" evidence="1">
    <location>
        <begin position="341"/>
        <end position="354"/>
    </location>
</feature>
<accession>A0A8H6I220</accession>
<evidence type="ECO:0000313" key="2">
    <source>
        <dbReference type="EMBL" id="KAF6755978.1"/>
    </source>
</evidence>
<proteinExistence type="predicted"/>
<protein>
    <submittedName>
        <fullName evidence="2">Uncharacterized protein</fullName>
    </submittedName>
</protein>
<evidence type="ECO:0000256" key="1">
    <source>
        <dbReference type="SAM" id="MobiDB-lite"/>
    </source>
</evidence>
<feature type="compositionally biased region" description="Polar residues" evidence="1">
    <location>
        <begin position="402"/>
        <end position="425"/>
    </location>
</feature>
<feature type="compositionally biased region" description="Polar residues" evidence="1">
    <location>
        <begin position="324"/>
        <end position="334"/>
    </location>
</feature>
<name>A0A8H6I220_9AGAR</name>
<keyword evidence="3" id="KW-1185">Reference proteome</keyword>
<sequence length="443" mass="48873">MEPLNIPLISEWTDDLDKMFDIGLCAYGDTAGVKDMLSEEASSVRGLFISGYIRRRLSINMPASVVEDKVKENVRLRPTADIELKRRLAIQSRTHTTLSHSISLKPGTASTAGPIVLPDVTYARFPDECDLKVASTVATGKKDLYLTFCSYWGLTPTAQVCFLPGGLRKGKTMTVSLTPKEHQHRGGTQEYSITIGQEHLHDCLMVPSSRLYVTLYLEEDAYAALSFLNTSMGYRDGTPRAFDLSFKTEHLRPAFQREQSRRGTYASSSPYSGGVLEATRRAKGTQVTLPGIDRLISNDRMPEVYSGHNQYQEDTARLFLETPASDTTSTSQSEDVGAYPQISSRSSPSQHNVRTIESQSLACILAKHADSYPIRSPSVPHSAQTGRHFPCRPVLGPEFADYNSTPTSSSEVQAGSTTRGTTSPSEGRENPYVCDPYIRRAHV</sequence>
<evidence type="ECO:0000313" key="3">
    <source>
        <dbReference type="Proteomes" id="UP000521943"/>
    </source>
</evidence>
<gene>
    <name evidence="2" type="ORF">DFP72DRAFT_895760</name>
</gene>
<feature type="region of interest" description="Disordered" evidence="1">
    <location>
        <begin position="324"/>
        <end position="354"/>
    </location>
</feature>
<organism evidence="2 3">
    <name type="scientific">Ephemerocybe angulata</name>
    <dbReference type="NCBI Taxonomy" id="980116"/>
    <lineage>
        <taxon>Eukaryota</taxon>
        <taxon>Fungi</taxon>
        <taxon>Dikarya</taxon>
        <taxon>Basidiomycota</taxon>
        <taxon>Agaricomycotina</taxon>
        <taxon>Agaricomycetes</taxon>
        <taxon>Agaricomycetidae</taxon>
        <taxon>Agaricales</taxon>
        <taxon>Agaricineae</taxon>
        <taxon>Psathyrellaceae</taxon>
        <taxon>Ephemerocybe</taxon>
    </lineage>
</organism>
<feature type="region of interest" description="Disordered" evidence="1">
    <location>
        <begin position="375"/>
        <end position="435"/>
    </location>
</feature>
<dbReference type="Proteomes" id="UP000521943">
    <property type="component" value="Unassembled WGS sequence"/>
</dbReference>
<comment type="caution">
    <text evidence="2">The sequence shown here is derived from an EMBL/GenBank/DDBJ whole genome shotgun (WGS) entry which is preliminary data.</text>
</comment>
<dbReference type="AlphaFoldDB" id="A0A8H6I220"/>
<reference evidence="2 3" key="1">
    <citation type="submission" date="2020-07" db="EMBL/GenBank/DDBJ databases">
        <title>Comparative genomics of pyrophilous fungi reveals a link between fire events and developmental genes.</title>
        <authorList>
            <consortium name="DOE Joint Genome Institute"/>
            <person name="Steindorff A.S."/>
            <person name="Carver A."/>
            <person name="Calhoun S."/>
            <person name="Stillman K."/>
            <person name="Liu H."/>
            <person name="Lipzen A."/>
            <person name="Pangilinan J."/>
            <person name="Labutti K."/>
            <person name="Bruns T.D."/>
            <person name="Grigoriev I.V."/>
        </authorList>
    </citation>
    <scope>NUCLEOTIDE SEQUENCE [LARGE SCALE GENOMIC DNA]</scope>
    <source>
        <strain evidence="2 3">CBS 144469</strain>
    </source>
</reference>